<protein>
    <recommendedName>
        <fullName evidence="2">CCR4-NOT transcription complex subunit 10</fullName>
    </recommendedName>
</protein>
<dbReference type="GeneID" id="108568568"/>
<name>A0ABM1NEI1_NICVS</name>
<feature type="region of interest" description="Disordered" evidence="3">
    <location>
        <begin position="446"/>
        <end position="466"/>
    </location>
</feature>
<keyword evidence="2" id="KW-0539">Nucleus</keyword>
<keyword evidence="2" id="KW-0943">RNA-mediated gene silencing</keyword>
<keyword evidence="4" id="KW-1185">Reference proteome</keyword>
<keyword evidence="2" id="KW-0810">Translation regulation</keyword>
<sequence>MSNKEEFEKTIVPISEQDRDLARNALEEFKQKNYAACLQNINKLDMGQDFKVLHNKYVAEYHKSDLKKTDQFQRNMNNLLNQFQLVPDKLDDIDHCVAYYNLAVLAYHQKHYSYALQIMDKVYKFIEPMDEALSRQVGLLLVELHLCVKLVDKASNLITYLHNHAVNEKPIEKEKKPLSKGTETYLKCLDMYRIKCNILKHSTASVGSDLQLLYQNQKGNVEVVFLMANKAYLEGSFQVAMNLLESMPKDSIKLTSGESSIIMYYNNMGIIHHAMGKPNMACHFYQQAIKEEIYTNSKLKGETTLFVNGSSKYHELMYNLGISMLHAGKAAQAFECFIIAVKRYHRNSRLWLRIAECCIQVHKESNAIDFDMYKKHRDLVIQIVGSKENQKIVLTTNITTDKKFSSESQSYAVPIATLEFASLCLRNAKTLLPSSENSSPVPLLLSPGVSPQLTSNPGPSPSSPLNLKSIDELRNAILAASSYVSICLGDYIVALEHSKELLSQPKLSGAHRMLAHLYAAESLVLLDKLSDALDHLNPENLRDISLDMDQSAEECAIKSSPPAKWFPNTLNGAMAVMHYNIAVVKTIRGQFDQAQALLKQIWQNRNNESRVPAHIVMLVLYIELQLGHVDVARTIIKQYSLQQKVN</sequence>
<evidence type="ECO:0000256" key="2">
    <source>
        <dbReference type="RuleBase" id="RU367083"/>
    </source>
</evidence>
<dbReference type="Proteomes" id="UP000695000">
    <property type="component" value="Unplaced"/>
</dbReference>
<keyword evidence="2" id="KW-0805">Transcription regulation</keyword>
<comment type="subcellular location">
    <subcellularLocation>
        <location evidence="2">Cytoplasm</location>
    </subcellularLocation>
    <subcellularLocation>
        <location evidence="2">Nucleus</location>
    </subcellularLocation>
</comment>
<gene>
    <name evidence="5" type="primary">LOC108568568</name>
</gene>
<keyword evidence="2" id="KW-0963">Cytoplasm</keyword>
<dbReference type="Gene3D" id="1.25.40.10">
    <property type="entry name" value="Tetratricopeptide repeat domain"/>
    <property type="match status" value="1"/>
</dbReference>
<dbReference type="SUPFAM" id="SSF48452">
    <property type="entry name" value="TPR-like"/>
    <property type="match status" value="1"/>
</dbReference>
<dbReference type="InterPro" id="IPR039740">
    <property type="entry name" value="CNOT10"/>
</dbReference>
<reference evidence="5" key="1">
    <citation type="submission" date="2025-08" db="UniProtKB">
        <authorList>
            <consortium name="RefSeq"/>
        </authorList>
    </citation>
    <scope>IDENTIFICATION</scope>
    <source>
        <tissue evidence="5">Whole Larva</tissue>
    </source>
</reference>
<dbReference type="InterPro" id="IPR019734">
    <property type="entry name" value="TPR_rpt"/>
</dbReference>
<keyword evidence="2" id="KW-0804">Transcription</keyword>
<organism evidence="4 5">
    <name type="scientific">Nicrophorus vespilloides</name>
    <name type="common">Boreal carrion beetle</name>
    <dbReference type="NCBI Taxonomy" id="110193"/>
    <lineage>
        <taxon>Eukaryota</taxon>
        <taxon>Metazoa</taxon>
        <taxon>Ecdysozoa</taxon>
        <taxon>Arthropoda</taxon>
        <taxon>Hexapoda</taxon>
        <taxon>Insecta</taxon>
        <taxon>Pterygota</taxon>
        <taxon>Neoptera</taxon>
        <taxon>Endopterygota</taxon>
        <taxon>Coleoptera</taxon>
        <taxon>Polyphaga</taxon>
        <taxon>Staphyliniformia</taxon>
        <taxon>Silphidae</taxon>
        <taxon>Nicrophorinae</taxon>
        <taxon>Nicrophorus</taxon>
    </lineage>
</organism>
<comment type="similarity">
    <text evidence="1 2">Belongs to the CNOT10 family.</text>
</comment>
<dbReference type="PANTHER" id="PTHR12979:SF5">
    <property type="entry name" value="CCR4-NOT TRANSCRIPTION COMPLEX SUBUNIT 10"/>
    <property type="match status" value="1"/>
</dbReference>
<comment type="function">
    <text evidence="2">Component of the CCR4-NOT complex which is one of the major cellular mRNA deadenylases and is linked to various cellular processes including bulk mRNA degradation, miRNA-mediated repression, translational repression during translational initiation and general transcription regulation.</text>
</comment>
<evidence type="ECO:0000313" key="4">
    <source>
        <dbReference type="Proteomes" id="UP000695000"/>
    </source>
</evidence>
<accession>A0ABM1NEI1</accession>
<evidence type="ECO:0000256" key="1">
    <source>
        <dbReference type="ARBA" id="ARBA00010080"/>
    </source>
</evidence>
<dbReference type="RefSeq" id="XP_017785231.1">
    <property type="nucleotide sequence ID" value="XM_017929742.1"/>
</dbReference>
<dbReference type="SMART" id="SM00028">
    <property type="entry name" value="TPR"/>
    <property type="match status" value="4"/>
</dbReference>
<dbReference type="PANTHER" id="PTHR12979">
    <property type="entry name" value="CCR4-NOT TRANSCRIPTION COMPLEX SUBUNIT 10"/>
    <property type="match status" value="1"/>
</dbReference>
<dbReference type="InterPro" id="IPR011990">
    <property type="entry name" value="TPR-like_helical_dom_sf"/>
</dbReference>
<evidence type="ECO:0000256" key="3">
    <source>
        <dbReference type="SAM" id="MobiDB-lite"/>
    </source>
</evidence>
<proteinExistence type="inferred from homology"/>
<evidence type="ECO:0000313" key="5">
    <source>
        <dbReference type="RefSeq" id="XP_017785231.1"/>
    </source>
</evidence>